<accession>A0A8S0WEP2</accession>
<gene>
    <name evidence="1" type="ORF">AAE3_LOCUS9318</name>
</gene>
<dbReference type="Proteomes" id="UP000467700">
    <property type="component" value="Unassembled WGS sequence"/>
</dbReference>
<reference evidence="1 2" key="1">
    <citation type="submission" date="2020-01" db="EMBL/GenBank/DDBJ databases">
        <authorList>
            <person name="Gupta K D."/>
        </authorList>
    </citation>
    <scope>NUCLEOTIDE SEQUENCE [LARGE SCALE GENOMIC DNA]</scope>
</reference>
<sequence length="225" mass="25342">MTELRTSGVVEGRLPNLLIAMDHSPVDQVLTLSLGRVSMSRESLHPTLYARCFNDVDILTRNSPGALAFQGSVGHVRRYSDQATSNDWSIVQVDQDLATAAPGFPYSFRVFIHVRTLEDLNAGVYYTLKETAVLRRQDPSWFRILPPIHTEGLSEERHVQSGAGMCYQLFINILLRGFDNDSVFLAATPTNRLRFRSLQVPWTSTVYFEDAARSFGALKIEAKYL</sequence>
<proteinExistence type="predicted"/>
<evidence type="ECO:0000313" key="1">
    <source>
        <dbReference type="EMBL" id="CAA7267070.1"/>
    </source>
</evidence>
<dbReference type="AlphaFoldDB" id="A0A8S0WEP2"/>
<keyword evidence="2" id="KW-1185">Reference proteome</keyword>
<dbReference type="EMBL" id="CACVBS010000057">
    <property type="protein sequence ID" value="CAA7267070.1"/>
    <property type="molecule type" value="Genomic_DNA"/>
</dbReference>
<organism evidence="1 2">
    <name type="scientific">Cyclocybe aegerita</name>
    <name type="common">Black poplar mushroom</name>
    <name type="synonym">Agrocybe aegerita</name>
    <dbReference type="NCBI Taxonomy" id="1973307"/>
    <lineage>
        <taxon>Eukaryota</taxon>
        <taxon>Fungi</taxon>
        <taxon>Dikarya</taxon>
        <taxon>Basidiomycota</taxon>
        <taxon>Agaricomycotina</taxon>
        <taxon>Agaricomycetes</taxon>
        <taxon>Agaricomycetidae</taxon>
        <taxon>Agaricales</taxon>
        <taxon>Agaricineae</taxon>
        <taxon>Bolbitiaceae</taxon>
        <taxon>Cyclocybe</taxon>
    </lineage>
</organism>
<protein>
    <submittedName>
        <fullName evidence="1">Uncharacterized protein</fullName>
    </submittedName>
</protein>
<comment type="caution">
    <text evidence="1">The sequence shown here is derived from an EMBL/GenBank/DDBJ whole genome shotgun (WGS) entry which is preliminary data.</text>
</comment>
<name>A0A8S0WEP2_CYCAE</name>
<evidence type="ECO:0000313" key="2">
    <source>
        <dbReference type="Proteomes" id="UP000467700"/>
    </source>
</evidence>